<gene>
    <name evidence="2" type="ORF">WMO29_11900</name>
</gene>
<evidence type="ECO:0000256" key="1">
    <source>
        <dbReference type="SAM" id="Phobius"/>
    </source>
</evidence>
<feature type="transmembrane region" description="Helical" evidence="1">
    <location>
        <begin position="232"/>
        <end position="252"/>
    </location>
</feature>
<feature type="transmembrane region" description="Helical" evidence="1">
    <location>
        <begin position="382"/>
        <end position="400"/>
    </location>
</feature>
<keyword evidence="1" id="KW-0472">Membrane</keyword>
<feature type="transmembrane region" description="Helical" evidence="1">
    <location>
        <begin position="193"/>
        <end position="220"/>
    </location>
</feature>
<reference evidence="2 3" key="1">
    <citation type="submission" date="2024-03" db="EMBL/GenBank/DDBJ databases">
        <title>Human intestinal bacterial collection.</title>
        <authorList>
            <person name="Pauvert C."/>
            <person name="Hitch T.C.A."/>
            <person name="Clavel T."/>
        </authorList>
    </citation>
    <scope>NUCLEOTIDE SEQUENCE [LARGE SCALE GENOMIC DNA]</scope>
    <source>
        <strain evidence="2 3">CLA-AA-H132</strain>
    </source>
</reference>
<name>A0ABV1FJD7_9FIRM</name>
<feature type="transmembrane region" description="Helical" evidence="1">
    <location>
        <begin position="7"/>
        <end position="30"/>
    </location>
</feature>
<evidence type="ECO:0000313" key="3">
    <source>
        <dbReference type="Proteomes" id="UP001438008"/>
    </source>
</evidence>
<sequence length="412" mass="47353">MKVSKNYALFIVVLYMFALQCAIMQHVAIFKYWDELYALLCIPLAVMKYNRKIIKKNKYARNLAKALILFVGVGVISNGVYRYQVWHAVAQDIFLNLKFFMGIVTTYYLFRDFNIKKYKTRIRTHVKILILLYFALVIQNKITHVFPVADMRFGMNAEKIFFNHPTELASATFFLLLILMICYTGLKKDLAYIVMGAAIVILTLRFKAIAAVMIFLYMYFIITTGKRMKFTYFLPLIPFCVMVGWNEFYFYFFSDATMLMARGALSYVSLRVARDMFPLGAGFGTFASWPSGTFYSPLYEMYGIGNVWGLTRDWSGLVSDVFWPMIIAQNGFLGFGLYVYIVICLIKLILQCAKIDSRLYLAGMGAIFYLLVSSLAESAFVNPLALPLSVVIGLTICAYYQKERKENLVKNS</sequence>
<keyword evidence="1" id="KW-0812">Transmembrane</keyword>
<feature type="transmembrane region" description="Helical" evidence="1">
    <location>
        <begin position="63"/>
        <end position="81"/>
    </location>
</feature>
<keyword evidence="3" id="KW-1185">Reference proteome</keyword>
<evidence type="ECO:0008006" key="4">
    <source>
        <dbReference type="Google" id="ProtNLM"/>
    </source>
</evidence>
<feature type="transmembrane region" description="Helical" evidence="1">
    <location>
        <begin position="358"/>
        <end position="376"/>
    </location>
</feature>
<dbReference type="RefSeq" id="WP_349164944.1">
    <property type="nucleotide sequence ID" value="NZ_JBBMFE010000011.1"/>
</dbReference>
<feature type="transmembrane region" description="Helical" evidence="1">
    <location>
        <begin position="36"/>
        <end position="51"/>
    </location>
</feature>
<accession>A0ABV1FJD7</accession>
<feature type="transmembrane region" description="Helical" evidence="1">
    <location>
        <begin position="272"/>
        <end position="289"/>
    </location>
</feature>
<organism evidence="2 3">
    <name type="scientific">Laedolimicola intestinihominis</name>
    <dbReference type="NCBI Taxonomy" id="3133166"/>
    <lineage>
        <taxon>Bacteria</taxon>
        <taxon>Bacillati</taxon>
        <taxon>Bacillota</taxon>
        <taxon>Clostridia</taxon>
        <taxon>Lachnospirales</taxon>
        <taxon>Lachnospiraceae</taxon>
        <taxon>Laedolimicola</taxon>
    </lineage>
</organism>
<evidence type="ECO:0000313" key="2">
    <source>
        <dbReference type="EMBL" id="MEQ2473180.1"/>
    </source>
</evidence>
<feature type="transmembrane region" description="Helical" evidence="1">
    <location>
        <begin position="130"/>
        <end position="148"/>
    </location>
</feature>
<proteinExistence type="predicted"/>
<keyword evidence="1" id="KW-1133">Transmembrane helix</keyword>
<feature type="transmembrane region" description="Helical" evidence="1">
    <location>
        <begin position="168"/>
        <end position="186"/>
    </location>
</feature>
<dbReference type="Proteomes" id="UP001438008">
    <property type="component" value="Unassembled WGS sequence"/>
</dbReference>
<feature type="transmembrane region" description="Helical" evidence="1">
    <location>
        <begin position="93"/>
        <end position="110"/>
    </location>
</feature>
<dbReference type="EMBL" id="JBBMFE010000011">
    <property type="protein sequence ID" value="MEQ2473180.1"/>
    <property type="molecule type" value="Genomic_DNA"/>
</dbReference>
<protein>
    <recommendedName>
        <fullName evidence="4">O-antigen ligase domain-containing protein</fullName>
    </recommendedName>
</protein>
<feature type="transmembrane region" description="Helical" evidence="1">
    <location>
        <begin position="321"/>
        <end position="346"/>
    </location>
</feature>
<comment type="caution">
    <text evidence="2">The sequence shown here is derived from an EMBL/GenBank/DDBJ whole genome shotgun (WGS) entry which is preliminary data.</text>
</comment>